<evidence type="ECO:0000313" key="1">
    <source>
        <dbReference type="EMBL" id="AJK70177.1"/>
    </source>
</evidence>
<organism evidence="1 2">
    <name type="scientific">Corynebacterium marinum DSM 44953</name>
    <dbReference type="NCBI Taxonomy" id="1224162"/>
    <lineage>
        <taxon>Bacteria</taxon>
        <taxon>Bacillati</taxon>
        <taxon>Actinomycetota</taxon>
        <taxon>Actinomycetes</taxon>
        <taxon>Mycobacteriales</taxon>
        <taxon>Corynebacteriaceae</taxon>
        <taxon>Corynebacterium</taxon>
    </lineage>
</organism>
<dbReference type="Pfam" id="PF04796">
    <property type="entry name" value="RepA_C"/>
    <property type="match status" value="1"/>
</dbReference>
<keyword evidence="1" id="KW-0614">Plasmid</keyword>
<dbReference type="HOGENOM" id="CLU_051492_1_0_11"/>
<keyword evidence="2" id="KW-1185">Reference proteome</keyword>
<dbReference type="OrthoDB" id="1524783at2"/>
<gene>
    <name evidence="1" type="primary">repW</name>
    <name evidence="1" type="ORF">B840_13045</name>
</gene>
<name>A0A0B6TJP4_9CORY</name>
<dbReference type="EMBL" id="CP007792">
    <property type="protein sequence ID" value="AJK70177.1"/>
    <property type="molecule type" value="Genomic_DNA"/>
</dbReference>
<protein>
    <submittedName>
        <fullName evidence="1">Replication protein</fullName>
    </submittedName>
</protein>
<dbReference type="Proteomes" id="UP000031928">
    <property type="component" value="Plasmid pCmarinum1"/>
</dbReference>
<proteinExistence type="predicted"/>
<dbReference type="RefSeq" id="WP_052491236.1">
    <property type="nucleotide sequence ID" value="NZ_CP007792.1"/>
</dbReference>
<dbReference type="KEGG" id="cmq:B840_13045"/>
<dbReference type="AlphaFoldDB" id="A0A0B6TJP4"/>
<accession>A0A0B6TJP4</accession>
<dbReference type="InterPro" id="IPR006881">
    <property type="entry name" value="RepA_C"/>
</dbReference>
<evidence type="ECO:0000313" key="2">
    <source>
        <dbReference type="Proteomes" id="UP000031928"/>
    </source>
</evidence>
<reference evidence="1 2" key="1">
    <citation type="submission" date="2014-05" db="EMBL/GenBank/DDBJ databases">
        <title>Complete genome sequence of Corynebacterium marinum DSM 44953.</title>
        <authorList>
            <person name="Schaffert L."/>
            <person name="Albersmeier A."/>
            <person name="Kalinowski J."/>
            <person name="Ruckert C."/>
        </authorList>
    </citation>
    <scope>NUCLEOTIDE SEQUENCE [LARGE SCALE GENOMIC DNA]</scope>
    <source>
        <strain evidence="1 2">DSM 44953</strain>
        <plasmid evidence="1 2">pCmarinum1</plasmid>
    </source>
</reference>
<geneLocation type="plasmid" evidence="1 2">
    <name>pCmarinum1</name>
</geneLocation>
<sequence>MENYTPARVGEGKYADAPALLDAEAVDQQDIGYTSRIFVQALFPYRRTDDLIRQVQNGPNRITVTSPDGLPYGKYPRLIMAYIITQAVHRQDLPEDEARRIPLGRSMNAFLEQIGLMSRGTGGQRGTVTLIREQLRRITSSSIKVEKIFRTQERDRGRGKSIDITDEYDLWYDAENPDQTTVTESYIELTREFYQQTIEAPIPIDLEVLKQLGKPRAIDIYVWLALKKYWLSKSSHRDFTFTWDTLALHFSPKELTTRYERSDFRKEVRKCIASIEELWPEVGAEVTDEGLLLHRGDPPVRPKPSRRELHR</sequence>